<comment type="caution">
    <text evidence="2">The sequence shown here is derived from an EMBL/GenBank/DDBJ whole genome shotgun (WGS) entry which is preliminary data.</text>
</comment>
<proteinExistence type="predicted"/>
<feature type="region of interest" description="Disordered" evidence="1">
    <location>
        <begin position="1"/>
        <end position="33"/>
    </location>
</feature>
<reference evidence="2 3" key="1">
    <citation type="submission" date="2019-02" db="EMBL/GenBank/DDBJ databases">
        <title>Hansschlegelia quercus sp. nov., a novel methylotrophic bacterium from buds of oak (Quercus robur L.).</title>
        <authorList>
            <person name="Agafonova N.V."/>
            <person name="Kaparullina E.N."/>
            <person name="Grouzdev D.S."/>
            <person name="Doronina N.V."/>
        </authorList>
    </citation>
    <scope>NUCLEOTIDE SEQUENCE [LARGE SCALE GENOMIC DNA]</scope>
    <source>
        <strain evidence="2 3">Dub</strain>
    </source>
</reference>
<evidence type="ECO:0008006" key="4">
    <source>
        <dbReference type="Google" id="ProtNLM"/>
    </source>
</evidence>
<feature type="region of interest" description="Disordered" evidence="1">
    <location>
        <begin position="130"/>
        <end position="209"/>
    </location>
</feature>
<dbReference type="RefSeq" id="WP_131003643.1">
    <property type="nucleotide sequence ID" value="NZ_JBHSZR010000013.1"/>
</dbReference>
<keyword evidence="3" id="KW-1185">Reference proteome</keyword>
<dbReference type="EMBL" id="SIUB01000005">
    <property type="protein sequence ID" value="TBN52408.1"/>
    <property type="molecule type" value="Genomic_DNA"/>
</dbReference>
<feature type="compositionally biased region" description="Low complexity" evidence="1">
    <location>
        <begin position="1"/>
        <end position="25"/>
    </location>
</feature>
<feature type="compositionally biased region" description="Basic and acidic residues" evidence="1">
    <location>
        <begin position="200"/>
        <end position="209"/>
    </location>
</feature>
<name>A0A4Q9GIZ8_9HYPH</name>
<evidence type="ECO:0000313" key="3">
    <source>
        <dbReference type="Proteomes" id="UP000291613"/>
    </source>
</evidence>
<accession>A0A4Q9GIZ8</accession>
<gene>
    <name evidence="2" type="ORF">EYR15_11230</name>
</gene>
<protein>
    <recommendedName>
        <fullName evidence="4">Nutrient deprivation-induced protein</fullName>
    </recommendedName>
</protein>
<dbReference type="OrthoDB" id="7889162at2"/>
<dbReference type="AlphaFoldDB" id="A0A4Q9GIZ8"/>
<evidence type="ECO:0000256" key="1">
    <source>
        <dbReference type="SAM" id="MobiDB-lite"/>
    </source>
</evidence>
<organism evidence="2 3">
    <name type="scientific">Hansschlegelia quercus</name>
    <dbReference type="NCBI Taxonomy" id="2528245"/>
    <lineage>
        <taxon>Bacteria</taxon>
        <taxon>Pseudomonadati</taxon>
        <taxon>Pseudomonadota</taxon>
        <taxon>Alphaproteobacteria</taxon>
        <taxon>Hyphomicrobiales</taxon>
        <taxon>Methylopilaceae</taxon>
        <taxon>Hansschlegelia</taxon>
    </lineage>
</organism>
<sequence length="209" mass="21308">MPNPSETSSPGAESGSSAAGVGEQARQFADEVKQGAQTFAEDGKAKGAERLKGVADTVDRVADQVAEESPMMAEWVRKAANELEGVSRSLKDKSIGDLLTMGKDFARREPAAFLAASAVAGFALSRLLKSTSSAATAQPGPAAEPAHSVTALRTDRPIGSETAPHPANVVKPLANPAAPGSMGGSPTGASDPDGLSTGDQRFREGARPL</sequence>
<dbReference type="Proteomes" id="UP000291613">
    <property type="component" value="Unassembled WGS sequence"/>
</dbReference>
<evidence type="ECO:0000313" key="2">
    <source>
        <dbReference type="EMBL" id="TBN52408.1"/>
    </source>
</evidence>